<protein>
    <recommendedName>
        <fullName evidence="6">ASD2 domain-containing protein</fullName>
    </recommendedName>
</protein>
<dbReference type="GO" id="GO:0005912">
    <property type="term" value="C:adherens junction"/>
    <property type="evidence" value="ECO:0007669"/>
    <property type="project" value="TreeGrafter"/>
</dbReference>
<reference evidence="7" key="1">
    <citation type="submission" date="2022-03" db="EMBL/GenBank/DDBJ databases">
        <authorList>
            <person name="Martin C."/>
        </authorList>
    </citation>
    <scope>NUCLEOTIDE SEQUENCE</scope>
</reference>
<feature type="compositionally biased region" description="Basic and acidic residues" evidence="5">
    <location>
        <begin position="165"/>
        <end position="179"/>
    </location>
</feature>
<feature type="compositionally biased region" description="Basic and acidic residues" evidence="5">
    <location>
        <begin position="1226"/>
        <end position="1239"/>
    </location>
</feature>
<feature type="compositionally biased region" description="Basic and acidic residues" evidence="5">
    <location>
        <begin position="666"/>
        <end position="680"/>
    </location>
</feature>
<dbReference type="GO" id="GO:0007015">
    <property type="term" value="P:actin filament organization"/>
    <property type="evidence" value="ECO:0007669"/>
    <property type="project" value="TreeGrafter"/>
</dbReference>
<comment type="similarity">
    <text evidence="2">Belongs to the shroom family.</text>
</comment>
<dbReference type="GO" id="GO:0051015">
    <property type="term" value="F:actin filament binding"/>
    <property type="evidence" value="ECO:0007669"/>
    <property type="project" value="InterPro"/>
</dbReference>
<feature type="compositionally biased region" description="Polar residues" evidence="5">
    <location>
        <begin position="1523"/>
        <end position="1553"/>
    </location>
</feature>
<feature type="compositionally biased region" description="Polar residues" evidence="5">
    <location>
        <begin position="2025"/>
        <end position="2039"/>
    </location>
</feature>
<feature type="compositionally biased region" description="Polar residues" evidence="5">
    <location>
        <begin position="1986"/>
        <end position="1997"/>
    </location>
</feature>
<gene>
    <name evidence="7" type="ORF">OFUS_LOCUS4292</name>
</gene>
<feature type="region of interest" description="Disordered" evidence="5">
    <location>
        <begin position="411"/>
        <end position="540"/>
    </location>
</feature>
<comment type="subcellular location">
    <subcellularLocation>
        <location evidence="1">Cytoplasm</location>
        <location evidence="1">Cytoskeleton</location>
    </subcellularLocation>
</comment>
<proteinExistence type="inferred from homology"/>
<feature type="region of interest" description="Disordered" evidence="5">
    <location>
        <begin position="221"/>
        <end position="368"/>
    </location>
</feature>
<feature type="compositionally biased region" description="Low complexity" evidence="5">
    <location>
        <begin position="1824"/>
        <end position="1853"/>
    </location>
</feature>
<feature type="compositionally biased region" description="Polar residues" evidence="5">
    <location>
        <begin position="642"/>
        <end position="654"/>
    </location>
</feature>
<feature type="compositionally biased region" description="Polar residues" evidence="5">
    <location>
        <begin position="2255"/>
        <end position="2265"/>
    </location>
</feature>
<feature type="region of interest" description="Disordered" evidence="5">
    <location>
        <begin position="2178"/>
        <end position="2203"/>
    </location>
</feature>
<dbReference type="GO" id="GO:0016324">
    <property type="term" value="C:apical plasma membrane"/>
    <property type="evidence" value="ECO:0007669"/>
    <property type="project" value="TreeGrafter"/>
</dbReference>
<feature type="compositionally biased region" description="Low complexity" evidence="5">
    <location>
        <begin position="1674"/>
        <end position="1684"/>
    </location>
</feature>
<feature type="domain" description="ASD2" evidence="6">
    <location>
        <begin position="2211"/>
        <end position="2495"/>
    </location>
</feature>
<feature type="compositionally biased region" description="Polar residues" evidence="5">
    <location>
        <begin position="1022"/>
        <end position="1034"/>
    </location>
</feature>
<accession>A0A8S4N747</accession>
<feature type="region of interest" description="Disordered" evidence="5">
    <location>
        <begin position="2054"/>
        <end position="2099"/>
    </location>
</feature>
<dbReference type="Gene3D" id="6.10.250.3120">
    <property type="match status" value="1"/>
</dbReference>
<keyword evidence="3" id="KW-0963">Cytoplasm</keyword>
<keyword evidence="4" id="KW-0206">Cytoskeleton</keyword>
<sequence length="2498" mass="279645">MRGTPRMIPLFIPKPKETFNIGPRKLRERPISWHHTKDLERRRLELVQESQNRENNGVNMNMERKNQNSFHQSLASQGNNPSGQHRDYINYYQIETSMANAGDSYEKPPPDLSNTWHGMSGSQSTPNFQENLDSPQPVPPPRRKKSGVYDKLSSTSGLNFSPKQVDNRWPHHQGDESSHGSHFGSSGDLYKYQPGIHYQSPLTVNTNLNPGVVVNQSLSSPNLANKEASPPVIPSRPSYLNYTSPLPGPPSSPPAPPVRDASSLKYSKINQPGHEKMPSWPEAGSGQPGGEFSDTINSRASSWAENSDTANEFPSKPKMAQVPSQSRTPTSPYQAFQPKLRTWTEKNSPLADRKLSDNELKSPKSPNFQYHEAKVAKVFRGRESVDKLGSTYPSDSAKDGLDLDKFYKTEPGYLMPKYDHNGKGFGDKDYSVPSPPERDIPISQTGQLNPGMQIGSQQTSPTKAADDSDNIQDLLQHYTESLQQQLDAESPTHKPYSTAKTNESPTHKPYSMATSTPITSTIPMIPSSQPHSDKSKMAEKSNKTDNYCYLGNTPDPPGGTYIVKNTPYYNTSTQTDVKQQEATRQLNKYESDQALGKIEVQVDQSPPHNKKFIDKAVGMSPIGGTVTENENNRFIDKAVGQSPPSNTEGSTSKGFSYDKAPGRTVNPDKYRYKDSDRLYSVERQANYKQTDLDIADPKMRPQQMDSKQYIPDNNKFERSKSERWSDYPDYSGQFERSKSERRSDSMDAYRSGIPDQKSDISKYARQSSAERKSIETAYGRQSSLERSQPNPSTDDIHNDYVPMDNILSKTQPENSSSNYSKSGEKFQHPNLPSKILDTSTTPAFASKYYSSPRGQDVRRTNIYKYMDYENIATAQDYQNVGSLEKIGSQVPEPMVLPKNEKSDPSPKVSEAGPNLLIPYHKYTDSQAPLLRKLSAEFYPDIYRNQAGQKERPKSGSSQNGRPNSGTSQNERPKSQTVENPVEMVQPKIKSKSASDYEQPLSWQQHTQQSRSLEPKDEKSQIHKNSTSYDHGVTVTRNSSFKKAYNAYDNGKTAPVEAGDSTNQPWNVDHHHQSLEMHGRSQSMSDARVLSSQNTTYKPTPLASVSETKNGKKKSKEKLKSPREPASPDKQSGLRRFFPGLSKPQIKRTSSEQFRPIKDRMKELPIDRPLPPEPQDIDKRNKNGNRPRSNSFGDRLTHKKKNRQNYVDYKQLSTTDDSMIRKPLPQRQKESIPDPDETIRKVPFTIDPDETIRKVPFVDGQTEVSPSRKDVKSSDLDTKKSQQNALWQFYENKTGKRLSGNHSEADLSSLGNHPRERLPSPMKTDQSAKSLSLPPGTRPLSDQYESDLLNTIADPSSPGPLKEKTSRPSLNQTYPLPEHQKRPSSTSQDSRQSSISSTSSGERSPAPPTWDPRGQVLHPAFRKTSNKLTPKQRRQQNLSNQTAGSGYETKSADSSRSNTQTSTSTTSSGFYEQVTNSTSTTSVNQSSSEASTYQESFNKAYTSDEEDAPPTLPPRNYKPPAKSPKNQESSPNMPYNQQYSPKFNEQYSPQSDQKMSPGYKDSRPPSGGEIRRDMFTKAYEDSPREAAYADQLRRQYQRLSQSRLIPAVTTRYQQGSDTKTNVVNSRPVDSQPVPLEARQPPVPSPSQISPERPPPTGYYNAYNHPGGQLRDSTGSNSNPNSPNDSFEYNEGKQIPEPMIAPTPPPKDTKPRSNDPLRPLPRANSKQKLPEPQVSPTHAPPPPKRAEDYHQPPQDSPLTPGTPGTPDSVFGESCQQQQPEPMTVPVSTTIGSNHSYPTDSYLSHRKIPRQGFGGNYKRNNSDGLNSPTTPTSPSMTSSNVTQYTSATSQNTTASSEMRSLGMDITTRKSAATLMNTSPTSSTNHGQSQPYNKLSARVYIDQLPNNNGHHMTTQHNKVRPPSMEAGVVEPKRAPVSAHVKNFQIKAEESKLTPNKQGDKASLIGRTNIINIAEKFGGSRENIRRSNENLLNISGGSSSENLTKDSHAVTKSTSKEDLVRQSHERSSSHDTTPMRRQQGSMDLSMSQEITPMKRQQATIDLNKPNDSLIINTPSPKRNQDSSTSFDETPSPNQHVRNNSYESPLQSRLYEHYEGKPDSLKTYQDQNEAESSPVEEIVKSSPVKELQSSPVKEVHIPKSSPVKTLSKFSPVLEDKIQISHKKDASYDSVCSTTSDGSIKHSRQRSRDEIECDEEILNLANQIKVKDRRVSAIVAPTQELRMTTDYVGGLFDIDVDPLRINSKSPDKSSSPIRRDSQESSSRSFDGANRSDSSLSPYLSAPEATRDETISRDAVDSYAADTLEKQKEELVTTLRKKLTILQHEKDSCEADIKLNDELGEKVTELVKKKCARESEFDKYKLYVDELDKIMVLMLKLSGRLARAENAVNSLPEDASKTEKGPLLSKHEELSKKMEDAKMLKEGIDRRSRQVSKYLVNYLNELEFADYEHFVKMKSKLRIDQQEIEDKIQMGQEQLTELLKNVNVST</sequence>
<feature type="compositionally biased region" description="Polar residues" evidence="5">
    <location>
        <begin position="442"/>
        <end position="462"/>
    </location>
</feature>
<feature type="compositionally biased region" description="Low complexity" evidence="5">
    <location>
        <begin position="1383"/>
        <end position="1403"/>
    </location>
</feature>
<feature type="region of interest" description="Disordered" evidence="5">
    <location>
        <begin position="2252"/>
        <end position="2305"/>
    </location>
</feature>
<feature type="compositionally biased region" description="Basic and acidic residues" evidence="5">
    <location>
        <begin position="756"/>
        <end position="774"/>
    </location>
</feature>
<evidence type="ECO:0000313" key="8">
    <source>
        <dbReference type="Proteomes" id="UP000749559"/>
    </source>
</evidence>
<evidence type="ECO:0000256" key="4">
    <source>
        <dbReference type="ARBA" id="ARBA00023212"/>
    </source>
</evidence>
<feature type="compositionally biased region" description="Low complexity" evidence="5">
    <location>
        <begin position="514"/>
        <end position="530"/>
    </location>
</feature>
<dbReference type="OrthoDB" id="10063560at2759"/>
<feature type="region of interest" description="Disordered" evidence="5">
    <location>
        <begin position="1986"/>
        <end position="2039"/>
    </location>
</feature>
<feature type="compositionally biased region" description="Polar residues" evidence="5">
    <location>
        <begin position="322"/>
        <end position="334"/>
    </location>
</feature>
<feature type="compositionally biased region" description="Polar residues" evidence="5">
    <location>
        <begin position="478"/>
        <end position="487"/>
    </location>
</feature>
<dbReference type="InterPro" id="IPR027685">
    <property type="entry name" value="Shroom_fam"/>
</dbReference>
<comment type="caution">
    <text evidence="7">The sequence shown here is derived from an EMBL/GenBank/DDBJ whole genome shotgun (WGS) entry which is preliminary data.</text>
</comment>
<dbReference type="Proteomes" id="UP000749559">
    <property type="component" value="Unassembled WGS sequence"/>
</dbReference>
<feature type="compositionally biased region" description="Pro residues" evidence="5">
    <location>
        <begin position="246"/>
        <end position="257"/>
    </location>
</feature>
<feature type="compositionally biased region" description="Basic and acidic residues" evidence="5">
    <location>
        <begin position="1117"/>
        <end position="1126"/>
    </location>
</feature>
<feature type="compositionally biased region" description="Basic and acidic residues" evidence="5">
    <location>
        <begin position="1265"/>
        <end position="1279"/>
    </location>
</feature>
<feature type="compositionally biased region" description="Basic residues" evidence="5">
    <location>
        <begin position="1419"/>
        <end position="1433"/>
    </location>
</feature>
<feature type="compositionally biased region" description="Polar residues" evidence="5">
    <location>
        <begin position="152"/>
        <end position="164"/>
    </location>
</feature>
<feature type="compositionally biased region" description="Basic and acidic residues" evidence="5">
    <location>
        <begin position="351"/>
        <end position="362"/>
    </location>
</feature>
<feature type="compositionally biased region" description="Basic and acidic residues" evidence="5">
    <location>
        <begin position="1568"/>
        <end position="1582"/>
    </location>
</feature>
<feature type="compositionally biased region" description="Polar residues" evidence="5">
    <location>
        <begin position="112"/>
        <end position="134"/>
    </location>
</feature>
<feature type="region of interest" description="Disordered" evidence="5">
    <location>
        <begin position="636"/>
        <end position="835"/>
    </location>
</feature>
<evidence type="ECO:0000259" key="6">
    <source>
        <dbReference type="PROSITE" id="PS51307"/>
    </source>
</evidence>
<feature type="region of interest" description="Disordered" evidence="5">
    <location>
        <begin position="2119"/>
        <end position="2155"/>
    </location>
</feature>
<feature type="compositionally biased region" description="Polar residues" evidence="5">
    <location>
        <begin position="991"/>
        <end position="1011"/>
    </location>
</feature>
<dbReference type="PANTHER" id="PTHR15012">
    <property type="entry name" value="APICAL PROTEIN/SHROOM-RELATED"/>
    <property type="match status" value="1"/>
</dbReference>
<feature type="compositionally biased region" description="Polar residues" evidence="5">
    <location>
        <begin position="1434"/>
        <end position="1443"/>
    </location>
</feature>
<feature type="compositionally biased region" description="Polar residues" evidence="5">
    <location>
        <begin position="1609"/>
        <end position="1627"/>
    </location>
</feature>
<dbReference type="GO" id="GO:0030864">
    <property type="term" value="C:cortical actin cytoskeleton"/>
    <property type="evidence" value="ECO:0007669"/>
    <property type="project" value="TreeGrafter"/>
</dbReference>
<feature type="compositionally biased region" description="Basic and acidic residues" evidence="5">
    <location>
        <begin position="531"/>
        <end position="540"/>
    </location>
</feature>
<feature type="compositionally biased region" description="Low complexity" evidence="5">
    <location>
        <begin position="1453"/>
        <end position="1491"/>
    </location>
</feature>
<evidence type="ECO:0000256" key="2">
    <source>
        <dbReference type="ARBA" id="ARBA00006469"/>
    </source>
</evidence>
<feature type="region of interest" description="Disordered" evidence="5">
    <location>
        <begin position="893"/>
        <end position="913"/>
    </location>
</feature>
<evidence type="ECO:0000256" key="3">
    <source>
        <dbReference type="ARBA" id="ARBA00022490"/>
    </source>
</evidence>
<feature type="compositionally biased region" description="Polar residues" evidence="5">
    <location>
        <begin position="2272"/>
        <end position="2290"/>
    </location>
</feature>
<feature type="compositionally biased region" description="Polar residues" evidence="5">
    <location>
        <begin position="1771"/>
        <end position="1799"/>
    </location>
</feature>
<evidence type="ECO:0000313" key="7">
    <source>
        <dbReference type="EMBL" id="CAH1777229.1"/>
    </source>
</evidence>
<feature type="compositionally biased region" description="Polar residues" evidence="5">
    <location>
        <begin position="954"/>
        <end position="978"/>
    </location>
</feature>
<dbReference type="GO" id="GO:0043296">
    <property type="term" value="C:apical junction complex"/>
    <property type="evidence" value="ECO:0007669"/>
    <property type="project" value="TreeGrafter"/>
</dbReference>
<feature type="compositionally biased region" description="Polar residues" evidence="5">
    <location>
        <begin position="1079"/>
        <end position="1107"/>
    </location>
</feature>
<keyword evidence="8" id="KW-1185">Reference proteome</keyword>
<dbReference type="PROSITE" id="PS51307">
    <property type="entry name" value="ASD2"/>
    <property type="match status" value="1"/>
</dbReference>
<feature type="compositionally biased region" description="Basic and acidic residues" evidence="5">
    <location>
        <begin position="735"/>
        <end position="747"/>
    </location>
</feature>
<feature type="region of interest" description="Disordered" evidence="5">
    <location>
        <begin position="945"/>
        <end position="1034"/>
    </location>
</feature>
<feature type="compositionally biased region" description="Polar residues" evidence="5">
    <location>
        <begin position="779"/>
        <end position="793"/>
    </location>
</feature>
<feature type="compositionally biased region" description="Basic and acidic residues" evidence="5">
    <location>
        <begin position="1998"/>
        <end position="2024"/>
    </location>
</feature>
<dbReference type="EMBL" id="CAIIXF020000002">
    <property type="protein sequence ID" value="CAH1777229.1"/>
    <property type="molecule type" value="Genomic_DNA"/>
</dbReference>
<organism evidence="7 8">
    <name type="scientific">Owenia fusiformis</name>
    <name type="common">Polychaete worm</name>
    <dbReference type="NCBI Taxonomy" id="6347"/>
    <lineage>
        <taxon>Eukaryota</taxon>
        <taxon>Metazoa</taxon>
        <taxon>Spiralia</taxon>
        <taxon>Lophotrochozoa</taxon>
        <taxon>Annelida</taxon>
        <taxon>Polychaeta</taxon>
        <taxon>Sedentaria</taxon>
        <taxon>Canalipalpata</taxon>
        <taxon>Sabellida</taxon>
        <taxon>Oweniida</taxon>
        <taxon>Oweniidae</taxon>
        <taxon>Owenia</taxon>
    </lineage>
</organism>
<feature type="region of interest" description="Disordered" evidence="5">
    <location>
        <begin position="1598"/>
        <end position="1857"/>
    </location>
</feature>
<feature type="region of interest" description="Disordered" evidence="5">
    <location>
        <begin position="1073"/>
        <end position="1582"/>
    </location>
</feature>
<feature type="compositionally biased region" description="Basic and acidic residues" evidence="5">
    <location>
        <begin position="714"/>
        <end position="726"/>
    </location>
</feature>
<feature type="compositionally biased region" description="Polar residues" evidence="5">
    <location>
        <begin position="294"/>
        <end position="312"/>
    </location>
</feature>
<evidence type="ECO:0000256" key="5">
    <source>
        <dbReference type="SAM" id="MobiDB-lite"/>
    </source>
</evidence>
<dbReference type="Pfam" id="PF08687">
    <property type="entry name" value="ASD2"/>
    <property type="match status" value="1"/>
</dbReference>
<feature type="compositionally biased region" description="Polar residues" evidence="5">
    <location>
        <begin position="807"/>
        <end position="821"/>
    </location>
</feature>
<feature type="compositionally biased region" description="Basic and acidic residues" evidence="5">
    <location>
        <begin position="1154"/>
        <end position="1165"/>
    </location>
</feature>
<dbReference type="PANTHER" id="PTHR15012:SF32">
    <property type="entry name" value="PROTEIN SHROOM"/>
    <property type="match status" value="1"/>
</dbReference>
<evidence type="ECO:0000256" key="1">
    <source>
        <dbReference type="ARBA" id="ARBA00004245"/>
    </source>
</evidence>
<feature type="region of interest" description="Disordered" evidence="5">
    <location>
        <begin position="101"/>
        <end position="186"/>
    </location>
</feature>
<feature type="compositionally biased region" description="Basic and acidic residues" evidence="5">
    <location>
        <begin position="417"/>
        <end position="440"/>
    </location>
</feature>
<dbReference type="InterPro" id="IPR014799">
    <property type="entry name" value="ASD2_dom"/>
</dbReference>
<name>A0A8S4N747_OWEFU</name>